<dbReference type="PANTHER" id="PTHR43283:SF17">
    <property type="entry name" value="(LOVD), PUTATIVE (AFU_ORTHOLOGUE AFUA_5G00920)-RELATED"/>
    <property type="match status" value="1"/>
</dbReference>
<keyword evidence="2" id="KW-0378">Hydrolase</keyword>
<evidence type="ECO:0000256" key="1">
    <source>
        <dbReference type="ARBA" id="ARBA00009009"/>
    </source>
</evidence>
<dbReference type="PANTHER" id="PTHR43283">
    <property type="entry name" value="BETA-LACTAMASE-RELATED"/>
    <property type="match status" value="1"/>
</dbReference>
<evidence type="ECO:0000256" key="2">
    <source>
        <dbReference type="ARBA" id="ARBA00022801"/>
    </source>
</evidence>
<dbReference type="SUPFAM" id="SSF56601">
    <property type="entry name" value="beta-lactamase/transpeptidase-like"/>
    <property type="match status" value="1"/>
</dbReference>
<protein>
    <recommendedName>
        <fullName evidence="3">Beta-lactamase-related domain-containing protein</fullName>
    </recommendedName>
</protein>
<dbReference type="Pfam" id="PF00144">
    <property type="entry name" value="Beta-lactamase"/>
    <property type="match status" value="1"/>
</dbReference>
<feature type="domain" description="Beta-lactamase-related" evidence="3">
    <location>
        <begin position="18"/>
        <end position="382"/>
    </location>
</feature>
<dbReference type="OrthoDB" id="428260at2759"/>
<comment type="similarity">
    <text evidence="1">Belongs to the class-A beta-lactamase family.</text>
</comment>
<gene>
    <name evidence="4" type="ORF">D9758_014589</name>
</gene>
<dbReference type="Gene3D" id="3.40.710.10">
    <property type="entry name" value="DD-peptidase/beta-lactamase superfamily"/>
    <property type="match status" value="1"/>
</dbReference>
<dbReference type="InterPro" id="IPR001466">
    <property type="entry name" value="Beta-lactam-related"/>
</dbReference>
<proteinExistence type="inferred from homology"/>
<keyword evidence="5" id="KW-1185">Reference proteome</keyword>
<evidence type="ECO:0000259" key="3">
    <source>
        <dbReference type="Pfam" id="PF00144"/>
    </source>
</evidence>
<sequence>MEALRAQIRKATGELGREDQVVPGVVLLSGNKSGPVVQEAFGFKSLKPDAAKVDLDTTFWVASCTKLMTSIAALQLVEKGLVDLDEDITRVLHEWKDAKILTGFDDDGKPITRLARNKMTLRQLLTHSNGMSYSFLSQDLQKYRKAMGMPPHGGVGNQTLMETYGDPLLYEPGEGWGYSYATDWAGVVVERLGGCGRLQGYMIKNIWGPLGMDDATFHLSEREDLKANLIQMTTRTVDGALTTPATHMGSGELQFDSGGGGVYMKPIEFSKLLSSILRNDEVLLKKDTVEMMFTPQLSNPKYLHEWMDKSPMRYHYLKDLPSKVDYNWGLGGLLLLQDTPGRRKAGTLMWGGIPNLSWWIDRKSDLYASYSTQVLPPGDRESLKLIIDFENVLYADIEDNNVD</sequence>
<accession>A0A8H5FCI6</accession>
<dbReference type="AlphaFoldDB" id="A0A8H5FCI6"/>
<dbReference type="EMBL" id="JAACJM010000316">
    <property type="protein sequence ID" value="KAF5332035.1"/>
    <property type="molecule type" value="Genomic_DNA"/>
</dbReference>
<evidence type="ECO:0000313" key="4">
    <source>
        <dbReference type="EMBL" id="KAF5332035.1"/>
    </source>
</evidence>
<dbReference type="InterPro" id="IPR012338">
    <property type="entry name" value="Beta-lactam/transpept-like"/>
</dbReference>
<evidence type="ECO:0000313" key="5">
    <source>
        <dbReference type="Proteomes" id="UP000559256"/>
    </source>
</evidence>
<reference evidence="4 5" key="1">
    <citation type="journal article" date="2020" name="ISME J.">
        <title>Uncovering the hidden diversity of litter-decomposition mechanisms in mushroom-forming fungi.</title>
        <authorList>
            <person name="Floudas D."/>
            <person name="Bentzer J."/>
            <person name="Ahren D."/>
            <person name="Johansson T."/>
            <person name="Persson P."/>
            <person name="Tunlid A."/>
        </authorList>
    </citation>
    <scope>NUCLEOTIDE SEQUENCE [LARGE SCALE GENOMIC DNA]</scope>
    <source>
        <strain evidence="4 5">CBS 291.85</strain>
    </source>
</reference>
<dbReference type="InterPro" id="IPR050789">
    <property type="entry name" value="Diverse_Enzym_Activities"/>
</dbReference>
<dbReference type="GO" id="GO:0016787">
    <property type="term" value="F:hydrolase activity"/>
    <property type="evidence" value="ECO:0007669"/>
    <property type="project" value="UniProtKB-KW"/>
</dbReference>
<dbReference type="Proteomes" id="UP000559256">
    <property type="component" value="Unassembled WGS sequence"/>
</dbReference>
<name>A0A8H5FCI6_9AGAR</name>
<comment type="caution">
    <text evidence="4">The sequence shown here is derived from an EMBL/GenBank/DDBJ whole genome shotgun (WGS) entry which is preliminary data.</text>
</comment>
<organism evidence="4 5">
    <name type="scientific">Tetrapyrgos nigripes</name>
    <dbReference type="NCBI Taxonomy" id="182062"/>
    <lineage>
        <taxon>Eukaryota</taxon>
        <taxon>Fungi</taxon>
        <taxon>Dikarya</taxon>
        <taxon>Basidiomycota</taxon>
        <taxon>Agaricomycotina</taxon>
        <taxon>Agaricomycetes</taxon>
        <taxon>Agaricomycetidae</taxon>
        <taxon>Agaricales</taxon>
        <taxon>Marasmiineae</taxon>
        <taxon>Marasmiaceae</taxon>
        <taxon>Tetrapyrgos</taxon>
    </lineage>
</organism>